<name>A0ABR2UPD8_9PEZI</name>
<feature type="region of interest" description="Disordered" evidence="1">
    <location>
        <begin position="1"/>
        <end position="20"/>
    </location>
</feature>
<comment type="caution">
    <text evidence="2">The sequence shown here is derived from an EMBL/GenBank/DDBJ whole genome shotgun (WGS) entry which is preliminary data.</text>
</comment>
<dbReference type="Proteomes" id="UP001408356">
    <property type="component" value="Unassembled WGS sequence"/>
</dbReference>
<evidence type="ECO:0000256" key="1">
    <source>
        <dbReference type="SAM" id="MobiDB-lite"/>
    </source>
</evidence>
<gene>
    <name evidence="2" type="ORF">SUNI508_09736</name>
</gene>
<accession>A0ABR2UPD8</accession>
<keyword evidence="3" id="KW-1185">Reference proteome</keyword>
<evidence type="ECO:0000313" key="2">
    <source>
        <dbReference type="EMBL" id="KAK9416156.1"/>
    </source>
</evidence>
<feature type="compositionally biased region" description="Basic and acidic residues" evidence="1">
    <location>
        <begin position="10"/>
        <end position="20"/>
    </location>
</feature>
<dbReference type="EMBL" id="JARVKF010000408">
    <property type="protein sequence ID" value="KAK9416156.1"/>
    <property type="molecule type" value="Genomic_DNA"/>
</dbReference>
<sequence length="190" mass="20164">MELLAVGWEGNDKDATTDQSMERAPHWARAAGSRSISAGLPLLVRNPPSLVDATTIIPNVPTASPQDTDLTLADRAGDANGAETSSVVSPREEGAAYETDKLCSADPSDCCTCCIQPPSGIGLPLTGLSETHAIGCFWIQECNTFHMPSLPLLDAALGGCFVVANNQTKPTFRWTLDMYLPGIKCRSART</sequence>
<evidence type="ECO:0000313" key="3">
    <source>
        <dbReference type="Proteomes" id="UP001408356"/>
    </source>
</evidence>
<proteinExistence type="predicted"/>
<protein>
    <submittedName>
        <fullName evidence="2">Uncharacterized protein</fullName>
    </submittedName>
</protein>
<reference evidence="2 3" key="1">
    <citation type="journal article" date="2024" name="J. Plant Pathol.">
        <title>Sequence and assembly of the genome of Seiridium unicorne, isolate CBS 538.82, causal agent of cypress canker disease.</title>
        <authorList>
            <person name="Scali E."/>
            <person name="Rocca G.D."/>
            <person name="Danti R."/>
            <person name="Garbelotto M."/>
            <person name="Barberini S."/>
            <person name="Baroncelli R."/>
            <person name="Emiliani G."/>
        </authorList>
    </citation>
    <scope>NUCLEOTIDE SEQUENCE [LARGE SCALE GENOMIC DNA]</scope>
    <source>
        <strain evidence="2 3">BM-138-508</strain>
    </source>
</reference>
<organism evidence="2 3">
    <name type="scientific">Seiridium unicorne</name>
    <dbReference type="NCBI Taxonomy" id="138068"/>
    <lineage>
        <taxon>Eukaryota</taxon>
        <taxon>Fungi</taxon>
        <taxon>Dikarya</taxon>
        <taxon>Ascomycota</taxon>
        <taxon>Pezizomycotina</taxon>
        <taxon>Sordariomycetes</taxon>
        <taxon>Xylariomycetidae</taxon>
        <taxon>Amphisphaeriales</taxon>
        <taxon>Sporocadaceae</taxon>
        <taxon>Seiridium</taxon>
    </lineage>
</organism>